<feature type="transmembrane region" description="Helical" evidence="8">
    <location>
        <begin position="867"/>
        <end position="886"/>
    </location>
</feature>
<dbReference type="EMBL" id="SACS01000005">
    <property type="protein sequence ID" value="RVU40364.1"/>
    <property type="molecule type" value="Genomic_DNA"/>
</dbReference>
<dbReference type="PRINTS" id="PR00702">
    <property type="entry name" value="ACRIFLAVINRP"/>
</dbReference>
<keyword evidence="7 8" id="KW-0472">Membrane</keyword>
<name>A0A437R0S0_9GAMM</name>
<sequence>MNITDIFIKKPVLAIVVSLLILLAGFQSLSNLSVRQYPRSDIAVIKINTVYVGANAELVRGFITSPIERAIASAGGIDYVESQSSMGVSTISAHLHLNYDPLKAMTEITAKVNQVRGELPPEAEVPSIAIEAADSQFASAYLSFSSDILEQNQITEFLSRSVQPRLIAISGVQKAEILGGRTFAMRIWLKPEKMAAYSVTPMDVRTALANNNVQAAIGQTKGSYTAVNLSANADMTNVEDFRRLVVRQNADGVVRLQDIADVVLGADDYSVEVNYSGQTAVFMGVFVAPNANSLEVIKKVTEEMAAIQADLPAGLSGEVSYDATKYIQAAIDDVIKTLAETLLIIIVVIFLFLGFSRSVLIPVIAIPLSLIGALFIMKVCGFSLNLLTLLSIVLSVGLVVDDAIVMVENIERHIQEGLKPFQAALVAARELAGPVIAMTVTLMSVYVPIGLQGGLTGTLFREFAITLAGAVGISAIVAITLSPMMASRMLKPHTELKAPLSKIFDRFTVFYSRKLNETLQNRMGVYIFWLGITAMTVPLYMFSAKELAPTEDQGVIFGIVDASANATIDQSAFYGKQANQVFMNVPETDFTFQITFPSGGFGGMVVKPWAERDRTTAEILPEVQQKLGEIAGVRIFPITPAALPGGGQFPVEFVIASTADSREIYDYALKLQETLTASGMFAFPPMLDMKVDQPEYRLHIDREKVADLGLDMRTVTQDLGTLLGGGYVNRFNMSGLSYKVIPQVERAGRLNPDDLKNLYITGPDNSMIRLDQIASMTHDTVPRSINRMQQLNAVKISGVTIQPLDATLTYMENEAKKLLPASYSIDYTGESRQLKREGNTFLPAFLTALTMIFLVLAAQYNSFRDPIVILAGSVPLAMFGALLFTFLKMWAPMPHYTDAITSTLNIYSQVGLVTLVGLIARNGILVVEFANRLQEEGLSKIEAVRQASVLRLRPVLMTSIATVAGHTPLIFAEGAGAEARNSIGIVLVLGMTVGTIFTLFVLPSIYVLLAKDHQADHAKAQALESA</sequence>
<dbReference type="Gene3D" id="1.20.1640.10">
    <property type="entry name" value="Multidrug efflux transporter AcrB transmembrane domain"/>
    <property type="match status" value="2"/>
</dbReference>
<keyword evidence="3" id="KW-1003">Cell membrane</keyword>
<dbReference type="GO" id="GO:0005886">
    <property type="term" value="C:plasma membrane"/>
    <property type="evidence" value="ECO:0007669"/>
    <property type="project" value="UniProtKB-SubCell"/>
</dbReference>
<organism evidence="9 10">
    <name type="scientific">Rheinheimera riviphila</name>
    <dbReference type="NCBI Taxonomy" id="1834037"/>
    <lineage>
        <taxon>Bacteria</taxon>
        <taxon>Pseudomonadati</taxon>
        <taxon>Pseudomonadota</taxon>
        <taxon>Gammaproteobacteria</taxon>
        <taxon>Chromatiales</taxon>
        <taxon>Chromatiaceae</taxon>
        <taxon>Rheinheimera</taxon>
    </lineage>
</organism>
<gene>
    <name evidence="9" type="ORF">EOE67_07150</name>
</gene>
<comment type="subcellular location">
    <subcellularLocation>
        <location evidence="1">Cell inner membrane</location>
        <topology evidence="1">Multi-pass membrane protein</topology>
    </subcellularLocation>
</comment>
<dbReference type="Gene3D" id="3.30.2090.10">
    <property type="entry name" value="Multidrug efflux transporter AcrB TolC docking domain, DN and DC subdomains"/>
    <property type="match status" value="2"/>
</dbReference>
<dbReference type="InterPro" id="IPR001036">
    <property type="entry name" value="Acrflvin-R"/>
</dbReference>
<keyword evidence="5 8" id="KW-0812">Transmembrane</keyword>
<feature type="transmembrane region" description="Helical" evidence="8">
    <location>
        <begin position="334"/>
        <end position="352"/>
    </location>
</feature>
<feature type="transmembrane region" description="Helical" evidence="8">
    <location>
        <begin position="841"/>
        <end position="860"/>
    </location>
</feature>
<evidence type="ECO:0000313" key="10">
    <source>
        <dbReference type="Proteomes" id="UP000283077"/>
    </source>
</evidence>
<evidence type="ECO:0000256" key="5">
    <source>
        <dbReference type="ARBA" id="ARBA00022692"/>
    </source>
</evidence>
<evidence type="ECO:0000256" key="4">
    <source>
        <dbReference type="ARBA" id="ARBA00022519"/>
    </source>
</evidence>
<dbReference type="SUPFAM" id="SSF82866">
    <property type="entry name" value="Multidrug efflux transporter AcrB transmembrane domain"/>
    <property type="match status" value="2"/>
</dbReference>
<dbReference type="GO" id="GO:0042910">
    <property type="term" value="F:xenobiotic transmembrane transporter activity"/>
    <property type="evidence" value="ECO:0007669"/>
    <property type="project" value="TreeGrafter"/>
</dbReference>
<protein>
    <submittedName>
        <fullName evidence="9">Multidrug efflux protein</fullName>
    </submittedName>
</protein>
<keyword evidence="2" id="KW-0813">Transport</keyword>
<feature type="transmembrane region" description="Helical" evidence="8">
    <location>
        <begin position="463"/>
        <end position="481"/>
    </location>
</feature>
<evidence type="ECO:0000256" key="3">
    <source>
        <dbReference type="ARBA" id="ARBA00022475"/>
    </source>
</evidence>
<dbReference type="OrthoDB" id="9758297at2"/>
<evidence type="ECO:0000256" key="1">
    <source>
        <dbReference type="ARBA" id="ARBA00004429"/>
    </source>
</evidence>
<keyword evidence="6 8" id="KW-1133">Transmembrane helix</keyword>
<dbReference type="SUPFAM" id="SSF82693">
    <property type="entry name" value="Multidrug efflux transporter AcrB pore domain, PN1, PN2, PC1 and PC2 subdomains"/>
    <property type="match status" value="4"/>
</dbReference>
<dbReference type="FunFam" id="1.20.1640.10:FF:000001">
    <property type="entry name" value="Efflux pump membrane transporter"/>
    <property type="match status" value="1"/>
</dbReference>
<comment type="caution">
    <text evidence="9">The sequence shown here is derived from an EMBL/GenBank/DDBJ whole genome shotgun (WGS) entry which is preliminary data.</text>
</comment>
<evidence type="ECO:0000256" key="2">
    <source>
        <dbReference type="ARBA" id="ARBA00022448"/>
    </source>
</evidence>
<accession>A0A437R0S0</accession>
<dbReference type="Gene3D" id="3.30.70.1440">
    <property type="entry name" value="Multidrug efflux transporter AcrB pore domain"/>
    <property type="match status" value="1"/>
</dbReference>
<feature type="transmembrane region" description="Helical" evidence="8">
    <location>
        <begin position="431"/>
        <end position="451"/>
    </location>
</feature>
<dbReference type="PANTHER" id="PTHR32063:SF14">
    <property type="entry name" value="BLL4319 PROTEIN"/>
    <property type="match status" value="1"/>
</dbReference>
<feature type="transmembrane region" description="Helical" evidence="8">
    <location>
        <begin position="906"/>
        <end position="931"/>
    </location>
</feature>
<feature type="transmembrane region" description="Helical" evidence="8">
    <location>
        <begin position="389"/>
        <end position="410"/>
    </location>
</feature>
<evidence type="ECO:0000256" key="8">
    <source>
        <dbReference type="SAM" id="Phobius"/>
    </source>
</evidence>
<dbReference type="Gene3D" id="3.30.70.1320">
    <property type="entry name" value="Multidrug efflux transporter AcrB pore domain like"/>
    <property type="match status" value="1"/>
</dbReference>
<dbReference type="RefSeq" id="WP_127698343.1">
    <property type="nucleotide sequence ID" value="NZ_SACS01000005.1"/>
</dbReference>
<evidence type="ECO:0000256" key="7">
    <source>
        <dbReference type="ARBA" id="ARBA00023136"/>
    </source>
</evidence>
<feature type="transmembrane region" description="Helical" evidence="8">
    <location>
        <begin position="523"/>
        <end position="542"/>
    </location>
</feature>
<dbReference type="SUPFAM" id="SSF82714">
    <property type="entry name" value="Multidrug efflux transporter AcrB TolC docking domain, DN and DC subdomains"/>
    <property type="match status" value="2"/>
</dbReference>
<dbReference type="Pfam" id="PF00873">
    <property type="entry name" value="ACR_tran"/>
    <property type="match status" value="1"/>
</dbReference>
<feature type="transmembrane region" description="Helical" evidence="8">
    <location>
        <begin position="359"/>
        <end position="377"/>
    </location>
</feature>
<keyword evidence="4" id="KW-0997">Cell inner membrane</keyword>
<proteinExistence type="predicted"/>
<dbReference type="InterPro" id="IPR027463">
    <property type="entry name" value="AcrB_DN_DC_subdom"/>
</dbReference>
<reference evidence="9 10" key="1">
    <citation type="submission" date="2019-01" db="EMBL/GenBank/DDBJ databases">
        <authorList>
            <person name="Chen W.-M."/>
        </authorList>
    </citation>
    <scope>NUCLEOTIDE SEQUENCE [LARGE SCALE GENOMIC DNA]</scope>
    <source>
        <strain evidence="9 10">KYPC3</strain>
    </source>
</reference>
<evidence type="ECO:0000256" key="6">
    <source>
        <dbReference type="ARBA" id="ARBA00022989"/>
    </source>
</evidence>
<feature type="transmembrane region" description="Helical" evidence="8">
    <location>
        <begin position="983"/>
        <end position="1009"/>
    </location>
</feature>
<keyword evidence="10" id="KW-1185">Reference proteome</keyword>
<feature type="transmembrane region" description="Helical" evidence="8">
    <location>
        <begin position="952"/>
        <end position="971"/>
    </location>
</feature>
<dbReference type="Gene3D" id="3.30.70.1430">
    <property type="entry name" value="Multidrug efflux transporter AcrB pore domain"/>
    <property type="match status" value="2"/>
</dbReference>
<dbReference type="PANTHER" id="PTHR32063">
    <property type="match status" value="1"/>
</dbReference>
<dbReference type="Proteomes" id="UP000283077">
    <property type="component" value="Unassembled WGS sequence"/>
</dbReference>
<dbReference type="AlphaFoldDB" id="A0A437R0S0"/>
<evidence type="ECO:0000313" key="9">
    <source>
        <dbReference type="EMBL" id="RVU40364.1"/>
    </source>
</evidence>